<reference evidence="1 2" key="1">
    <citation type="submission" date="2012-08" db="EMBL/GenBank/DDBJ databases">
        <title>The Genome Sequence of Barnesiella intestinihominis YIT 11860.</title>
        <authorList>
            <consortium name="The Broad Institute Genome Sequencing Platform"/>
            <person name="Earl A."/>
            <person name="Ward D."/>
            <person name="Feldgarden M."/>
            <person name="Gevers D."/>
            <person name="Morotomi M."/>
            <person name="Walker B."/>
            <person name="Young S.K."/>
            <person name="Zeng Q."/>
            <person name="Gargeya S."/>
            <person name="Fitzgerald M."/>
            <person name="Haas B."/>
            <person name="Abouelleil A."/>
            <person name="Alvarado L."/>
            <person name="Arachchi H.M."/>
            <person name="Berlin A.M."/>
            <person name="Chapman S.B."/>
            <person name="Goldberg J."/>
            <person name="Griggs A."/>
            <person name="Gujja S."/>
            <person name="Hansen M."/>
            <person name="Howarth C."/>
            <person name="Imamovic A."/>
            <person name="Larimer J."/>
            <person name="McCowen C."/>
            <person name="Montmayeur A."/>
            <person name="Murphy C."/>
            <person name="Neiman D."/>
            <person name="Pearson M."/>
            <person name="Priest M."/>
            <person name="Roberts A."/>
            <person name="Saif S."/>
            <person name="Shea T."/>
            <person name="Sisk P."/>
            <person name="Sykes S."/>
            <person name="Wortman J."/>
            <person name="Nusbaum C."/>
            <person name="Birren B."/>
        </authorList>
    </citation>
    <scope>NUCLEOTIDE SEQUENCE [LARGE SCALE GENOMIC DNA]</scope>
    <source>
        <strain evidence="1 2">YIT 11860</strain>
    </source>
</reference>
<dbReference type="GeneID" id="77847996"/>
<comment type="caution">
    <text evidence="1">The sequence shown here is derived from an EMBL/GenBank/DDBJ whole genome shotgun (WGS) entry which is preliminary data.</text>
</comment>
<evidence type="ECO:0000313" key="2">
    <source>
        <dbReference type="Proteomes" id="UP000006044"/>
    </source>
</evidence>
<dbReference type="OrthoDB" id="882061at2"/>
<evidence type="ECO:0008006" key="3">
    <source>
        <dbReference type="Google" id="ProtNLM"/>
    </source>
</evidence>
<dbReference type="InterPro" id="IPR035069">
    <property type="entry name" value="TTHA1013/TTHA0281-like"/>
</dbReference>
<organism evidence="1 2">
    <name type="scientific">Barnesiella intestinihominis YIT 11860</name>
    <dbReference type="NCBI Taxonomy" id="742726"/>
    <lineage>
        <taxon>Bacteria</taxon>
        <taxon>Pseudomonadati</taxon>
        <taxon>Bacteroidota</taxon>
        <taxon>Bacteroidia</taxon>
        <taxon>Bacteroidales</taxon>
        <taxon>Barnesiellaceae</taxon>
        <taxon>Barnesiella</taxon>
    </lineage>
</organism>
<name>K0X7V1_9BACT</name>
<gene>
    <name evidence="1" type="ORF">HMPREF9448_00665</name>
</gene>
<protein>
    <recommendedName>
        <fullName evidence="3">HicB-like antitoxin of toxin-antitoxin system domain-containing protein</fullName>
    </recommendedName>
</protein>
<keyword evidence="2" id="KW-1185">Reference proteome</keyword>
<dbReference type="SUPFAM" id="SSF143100">
    <property type="entry name" value="TTHA1013/TTHA0281-like"/>
    <property type="match status" value="1"/>
</dbReference>
<dbReference type="RefSeq" id="WP_008861160.1">
    <property type="nucleotide sequence ID" value="NZ_CAXSYG010000004.1"/>
</dbReference>
<accession>K0X7V1</accession>
<proteinExistence type="predicted"/>
<evidence type="ECO:0000313" key="1">
    <source>
        <dbReference type="EMBL" id="EJZ66486.1"/>
    </source>
</evidence>
<dbReference type="HOGENOM" id="CLU_2380386_0_0_10"/>
<dbReference type="EMBL" id="ADLE01000001">
    <property type="protein sequence ID" value="EJZ66486.1"/>
    <property type="molecule type" value="Genomic_DNA"/>
</dbReference>
<dbReference type="AlphaFoldDB" id="K0X7V1"/>
<dbReference type="Proteomes" id="UP000006044">
    <property type="component" value="Unassembled WGS sequence"/>
</dbReference>
<sequence>MNVMRPRTDKIEISGNLLTGVFHIYIFKQDNTYIAYCPSIDLAVSGNSIRNAEESFQESVSIHLDYQIKNKVLLKDLKKHKWKVRYLIKNKKSR</sequence>